<comment type="caution">
    <text evidence="2">The sequence shown here is derived from an EMBL/GenBank/DDBJ whole genome shotgun (WGS) entry which is preliminary data.</text>
</comment>
<evidence type="ECO:0000313" key="3">
    <source>
        <dbReference type="Proteomes" id="UP001280121"/>
    </source>
</evidence>
<dbReference type="EMBL" id="JANJYI010000006">
    <property type="protein sequence ID" value="KAK2644908.1"/>
    <property type="molecule type" value="Genomic_DNA"/>
</dbReference>
<feature type="domain" description="DUF7032" evidence="1">
    <location>
        <begin position="51"/>
        <end position="95"/>
    </location>
</feature>
<sequence length="212" mass="23271">MVKLKKLLKTSESDWYKGTITRYNHIEILKGLSLVSTEPAPTHSPPIASLHSPAPDSVLTSYNGGKLLIQSNLDIASTSLSKNLHDLDLLIRSGVLDQSNAVVLSQTGPGSENPLFWLPFSVSWAVISDCCFEYAFKAVKAAADTSIGVRGKDSVYVITQRKHKLLDQTSFTHPFLIIKYLGSLATSLTACYESDIEALIFYKVCKIMEISC</sequence>
<name>A0AAD9TZK4_9ROSI</name>
<reference evidence="2" key="1">
    <citation type="journal article" date="2023" name="Plant J.">
        <title>Genome sequences and population genomics provide insights into the demographic history, inbreeding, and mutation load of two 'living fossil' tree species of Dipteronia.</title>
        <authorList>
            <person name="Feng Y."/>
            <person name="Comes H.P."/>
            <person name="Chen J."/>
            <person name="Zhu S."/>
            <person name="Lu R."/>
            <person name="Zhang X."/>
            <person name="Li P."/>
            <person name="Qiu J."/>
            <person name="Olsen K.M."/>
            <person name="Qiu Y."/>
        </authorList>
    </citation>
    <scope>NUCLEOTIDE SEQUENCE</scope>
    <source>
        <strain evidence="2">KIB01</strain>
    </source>
</reference>
<proteinExistence type="predicted"/>
<evidence type="ECO:0000313" key="2">
    <source>
        <dbReference type="EMBL" id="KAK2644908.1"/>
    </source>
</evidence>
<gene>
    <name evidence="2" type="ORF">Ddye_020103</name>
</gene>
<dbReference type="AlphaFoldDB" id="A0AAD9TZK4"/>
<protein>
    <recommendedName>
        <fullName evidence="1">DUF7032 domain-containing protein</fullName>
    </recommendedName>
</protein>
<dbReference type="Gene3D" id="3.60.20.10">
    <property type="entry name" value="Glutamine Phosphoribosylpyrophosphate, subunit 1, domain 1"/>
    <property type="match status" value="1"/>
</dbReference>
<dbReference type="InterPro" id="IPR054296">
    <property type="entry name" value="DUF7032"/>
</dbReference>
<accession>A0AAD9TZK4</accession>
<organism evidence="2 3">
    <name type="scientific">Dipteronia dyeriana</name>
    <dbReference type="NCBI Taxonomy" id="168575"/>
    <lineage>
        <taxon>Eukaryota</taxon>
        <taxon>Viridiplantae</taxon>
        <taxon>Streptophyta</taxon>
        <taxon>Embryophyta</taxon>
        <taxon>Tracheophyta</taxon>
        <taxon>Spermatophyta</taxon>
        <taxon>Magnoliopsida</taxon>
        <taxon>eudicotyledons</taxon>
        <taxon>Gunneridae</taxon>
        <taxon>Pentapetalae</taxon>
        <taxon>rosids</taxon>
        <taxon>malvids</taxon>
        <taxon>Sapindales</taxon>
        <taxon>Sapindaceae</taxon>
        <taxon>Hippocastanoideae</taxon>
        <taxon>Acereae</taxon>
        <taxon>Dipteronia</taxon>
    </lineage>
</organism>
<dbReference type="InterPro" id="IPR029055">
    <property type="entry name" value="Ntn_hydrolases_N"/>
</dbReference>
<keyword evidence="3" id="KW-1185">Reference proteome</keyword>
<dbReference type="Pfam" id="PF23005">
    <property type="entry name" value="DUF7032"/>
    <property type="match status" value="1"/>
</dbReference>
<evidence type="ECO:0000259" key="1">
    <source>
        <dbReference type="Pfam" id="PF23005"/>
    </source>
</evidence>
<dbReference type="Proteomes" id="UP001280121">
    <property type="component" value="Unassembled WGS sequence"/>
</dbReference>